<keyword evidence="5" id="KW-0460">Magnesium</keyword>
<reference evidence="7 8" key="1">
    <citation type="submission" date="2020-04" db="EMBL/GenBank/DDBJ databases">
        <authorList>
            <person name="De Canck E."/>
        </authorList>
    </citation>
    <scope>NUCLEOTIDE SEQUENCE [LARGE SCALE GENOMIC DNA]</scope>
    <source>
        <strain evidence="7 8">LMG 3415</strain>
    </source>
</reference>
<sequence>MADPAFYPLSGTFPDGAAESVKFLALSAPLRPHYRSFALLRITSINLNGIRSAFKKGLQPWMEKHAADVLCLQEIKVSHEDLTDDLRHPPGYTGHFHHAVKKGYSGVGIYLRDAAERVNNGFDCEEFDNEGRIIRADWKDLSIISAYLPSGSSGDERQQAKYRFLDRFGPWIDALMHEHKTTGREFVICGDWNIAHKEIDLKNWKGNMKNSGFLPEERAWLTDVFDKRGFVDVFRTIDDRPDQYTWWSNRGQAWAKNVGWRIDYQIATPGIAAKARNVAIYKDERFSDHAPLTIDYDTTLRA</sequence>
<gene>
    <name evidence="7" type="primary">exoA</name>
    <name evidence="7" type="ORF">LMG3415_00272</name>
</gene>
<keyword evidence="3" id="KW-0479">Metal-binding</keyword>
<evidence type="ECO:0000313" key="8">
    <source>
        <dbReference type="Proteomes" id="UP000507140"/>
    </source>
</evidence>
<dbReference type="PROSITE" id="PS51435">
    <property type="entry name" value="AP_NUCLEASE_F1_4"/>
    <property type="match status" value="1"/>
</dbReference>
<proteinExistence type="inferred from homology"/>
<dbReference type="InterPro" id="IPR020847">
    <property type="entry name" value="AP_endonuclease_F1_BS"/>
</dbReference>
<evidence type="ECO:0000313" key="7">
    <source>
        <dbReference type="EMBL" id="CAB3818398.1"/>
    </source>
</evidence>
<dbReference type="InterPro" id="IPR005135">
    <property type="entry name" value="Endo/exonuclease/phosphatase"/>
</dbReference>
<keyword evidence="8" id="KW-1185">Reference proteome</keyword>
<dbReference type="NCBIfam" id="TIGR00633">
    <property type="entry name" value="xth"/>
    <property type="match status" value="1"/>
</dbReference>
<dbReference type="InterPro" id="IPR036691">
    <property type="entry name" value="Endo/exonu/phosph_ase_sf"/>
</dbReference>
<evidence type="ECO:0000256" key="4">
    <source>
        <dbReference type="ARBA" id="ARBA00022801"/>
    </source>
</evidence>
<evidence type="ECO:0000256" key="5">
    <source>
        <dbReference type="ARBA" id="ARBA00022842"/>
    </source>
</evidence>
<dbReference type="CDD" id="cd10281">
    <property type="entry name" value="Nape_like_AP-endo"/>
    <property type="match status" value="1"/>
</dbReference>
<protein>
    <submittedName>
        <fullName evidence="7">Exodeoxyribonuclease</fullName>
        <ecNumber evidence="7">3.1.11.2</ecNumber>
    </submittedName>
</protein>
<name>A0ABM8L6Q8_9BURK</name>
<feature type="domain" description="Endonuclease/exonuclease/phosphatase" evidence="6">
    <location>
        <begin position="44"/>
        <end position="289"/>
    </location>
</feature>
<evidence type="ECO:0000259" key="6">
    <source>
        <dbReference type="Pfam" id="PF03372"/>
    </source>
</evidence>
<dbReference type="PROSITE" id="PS00726">
    <property type="entry name" value="AP_NUCLEASE_F1_1"/>
    <property type="match status" value="1"/>
</dbReference>
<dbReference type="PANTHER" id="PTHR22748:SF6">
    <property type="entry name" value="DNA-(APURINIC OR APYRIMIDINIC SITE) ENDONUCLEASE"/>
    <property type="match status" value="1"/>
</dbReference>
<evidence type="ECO:0000256" key="3">
    <source>
        <dbReference type="ARBA" id="ARBA00022723"/>
    </source>
</evidence>
<organism evidence="7 8">
    <name type="scientific">Achromobacter mucicolens</name>
    <dbReference type="NCBI Taxonomy" id="1389922"/>
    <lineage>
        <taxon>Bacteria</taxon>
        <taxon>Pseudomonadati</taxon>
        <taxon>Pseudomonadota</taxon>
        <taxon>Betaproteobacteria</taxon>
        <taxon>Burkholderiales</taxon>
        <taxon>Alcaligenaceae</taxon>
        <taxon>Achromobacter</taxon>
    </lineage>
</organism>
<dbReference type="EMBL" id="CADIKR010000001">
    <property type="protein sequence ID" value="CAB3818398.1"/>
    <property type="molecule type" value="Genomic_DNA"/>
</dbReference>
<accession>A0ABM8L6Q8</accession>
<dbReference type="InterPro" id="IPR004808">
    <property type="entry name" value="AP_endonuc_1"/>
</dbReference>
<dbReference type="Gene3D" id="3.60.10.10">
    <property type="entry name" value="Endonuclease/exonuclease/phosphatase"/>
    <property type="match status" value="1"/>
</dbReference>
<comment type="caution">
    <text evidence="7">The sequence shown here is derived from an EMBL/GenBank/DDBJ whole genome shotgun (WGS) entry which is preliminary data.</text>
</comment>
<dbReference type="Proteomes" id="UP000507140">
    <property type="component" value="Unassembled WGS sequence"/>
</dbReference>
<dbReference type="SUPFAM" id="SSF56219">
    <property type="entry name" value="DNase I-like"/>
    <property type="match status" value="1"/>
</dbReference>
<dbReference type="NCBIfam" id="TIGR00195">
    <property type="entry name" value="exoDNase_III"/>
    <property type="match status" value="1"/>
</dbReference>
<comment type="cofactor">
    <cofactor evidence="1">
        <name>Mg(2+)</name>
        <dbReference type="ChEBI" id="CHEBI:18420"/>
    </cofactor>
</comment>
<evidence type="ECO:0000256" key="2">
    <source>
        <dbReference type="ARBA" id="ARBA00007092"/>
    </source>
</evidence>
<dbReference type="Pfam" id="PF03372">
    <property type="entry name" value="Exo_endo_phos"/>
    <property type="match status" value="1"/>
</dbReference>
<dbReference type="EC" id="3.1.11.2" evidence="7"/>
<keyword evidence="4 7" id="KW-0378">Hydrolase</keyword>
<dbReference type="GO" id="GO:0008311">
    <property type="term" value="F:double-stranded DNA 3'-5' DNA exonuclease activity"/>
    <property type="evidence" value="ECO:0007669"/>
    <property type="project" value="UniProtKB-EC"/>
</dbReference>
<evidence type="ECO:0000256" key="1">
    <source>
        <dbReference type="ARBA" id="ARBA00001946"/>
    </source>
</evidence>
<comment type="similarity">
    <text evidence="2">Belongs to the DNA repair enzymes AP/ExoA family.</text>
</comment>
<dbReference type="PANTHER" id="PTHR22748">
    <property type="entry name" value="AP ENDONUCLEASE"/>
    <property type="match status" value="1"/>
</dbReference>